<name>A0A392T405_9FABA</name>
<comment type="caution">
    <text evidence="1">The sequence shown here is derived from an EMBL/GenBank/DDBJ whole genome shotgun (WGS) entry which is preliminary data.</text>
</comment>
<evidence type="ECO:0000313" key="1">
    <source>
        <dbReference type="EMBL" id="MCI55117.1"/>
    </source>
</evidence>
<protein>
    <submittedName>
        <fullName evidence="1">Uncharacterized protein</fullName>
    </submittedName>
</protein>
<dbReference type="EMBL" id="LXQA010490979">
    <property type="protein sequence ID" value="MCI55117.1"/>
    <property type="molecule type" value="Genomic_DNA"/>
</dbReference>
<evidence type="ECO:0000313" key="2">
    <source>
        <dbReference type="Proteomes" id="UP000265520"/>
    </source>
</evidence>
<keyword evidence="2" id="KW-1185">Reference proteome</keyword>
<reference evidence="1 2" key="1">
    <citation type="journal article" date="2018" name="Front. Plant Sci.">
        <title>Red Clover (Trifolium pratense) and Zigzag Clover (T. medium) - A Picture of Genomic Similarities and Differences.</title>
        <authorList>
            <person name="Dluhosova J."/>
            <person name="Istvanek J."/>
            <person name="Nedelnik J."/>
            <person name="Repkova J."/>
        </authorList>
    </citation>
    <scope>NUCLEOTIDE SEQUENCE [LARGE SCALE GENOMIC DNA]</scope>
    <source>
        <strain evidence="2">cv. 10/8</strain>
        <tissue evidence="1">Leaf</tissue>
    </source>
</reference>
<feature type="non-terminal residue" evidence="1">
    <location>
        <position position="1"/>
    </location>
</feature>
<proteinExistence type="predicted"/>
<organism evidence="1 2">
    <name type="scientific">Trifolium medium</name>
    <dbReference type="NCBI Taxonomy" id="97028"/>
    <lineage>
        <taxon>Eukaryota</taxon>
        <taxon>Viridiplantae</taxon>
        <taxon>Streptophyta</taxon>
        <taxon>Embryophyta</taxon>
        <taxon>Tracheophyta</taxon>
        <taxon>Spermatophyta</taxon>
        <taxon>Magnoliopsida</taxon>
        <taxon>eudicotyledons</taxon>
        <taxon>Gunneridae</taxon>
        <taxon>Pentapetalae</taxon>
        <taxon>rosids</taxon>
        <taxon>fabids</taxon>
        <taxon>Fabales</taxon>
        <taxon>Fabaceae</taxon>
        <taxon>Papilionoideae</taxon>
        <taxon>50 kb inversion clade</taxon>
        <taxon>NPAAA clade</taxon>
        <taxon>Hologalegina</taxon>
        <taxon>IRL clade</taxon>
        <taxon>Trifolieae</taxon>
        <taxon>Trifolium</taxon>
    </lineage>
</organism>
<sequence length="57" mass="6549">EMWVMYIEMDMARRNGTTLLHVKSVSKTLDDIVTGNCNVNRKIPTLVQHICALKNMD</sequence>
<accession>A0A392T405</accession>
<dbReference type="Proteomes" id="UP000265520">
    <property type="component" value="Unassembled WGS sequence"/>
</dbReference>
<dbReference type="AlphaFoldDB" id="A0A392T405"/>